<organism evidence="4 5">
    <name type="scientific">Panacibacter ginsenosidivorans</name>
    <dbReference type="NCBI Taxonomy" id="1813871"/>
    <lineage>
        <taxon>Bacteria</taxon>
        <taxon>Pseudomonadati</taxon>
        <taxon>Bacteroidota</taxon>
        <taxon>Chitinophagia</taxon>
        <taxon>Chitinophagales</taxon>
        <taxon>Chitinophagaceae</taxon>
        <taxon>Panacibacter</taxon>
    </lineage>
</organism>
<dbReference type="RefSeq" id="WP_147191213.1">
    <property type="nucleotide sequence ID" value="NZ_CP042435.1"/>
</dbReference>
<dbReference type="AlphaFoldDB" id="A0A5B8VCT6"/>
<gene>
    <name evidence="4" type="ORF">FRZ67_16415</name>
</gene>
<protein>
    <submittedName>
        <fullName evidence="4">Response regulator</fullName>
    </submittedName>
</protein>
<dbReference type="InterPro" id="IPR001789">
    <property type="entry name" value="Sig_transdc_resp-reg_receiver"/>
</dbReference>
<name>A0A5B8VCT6_9BACT</name>
<evidence type="ECO:0000313" key="4">
    <source>
        <dbReference type="EMBL" id="QEC68813.1"/>
    </source>
</evidence>
<dbReference type="PROSITE" id="PS50110">
    <property type="entry name" value="RESPONSE_REGULATORY"/>
    <property type="match status" value="1"/>
</dbReference>
<dbReference type="EMBL" id="CP042435">
    <property type="protein sequence ID" value="QEC68813.1"/>
    <property type="molecule type" value="Genomic_DNA"/>
</dbReference>
<evidence type="ECO:0000313" key="5">
    <source>
        <dbReference type="Proteomes" id="UP000321533"/>
    </source>
</evidence>
<dbReference type="Pfam" id="PF00072">
    <property type="entry name" value="Response_reg"/>
    <property type="match status" value="1"/>
</dbReference>
<reference evidence="4 5" key="1">
    <citation type="journal article" date="2016" name="Int. J. Syst. Evol. Microbiol.">
        <title>Panacibacter ginsenosidivorans gen. nov., sp. nov., with ginsenoside converting activity isolated from soil of a ginseng field.</title>
        <authorList>
            <person name="Siddiqi M.Z."/>
            <person name="Muhammad Shafi S."/>
            <person name="Choi K.D."/>
            <person name="Im W.T."/>
        </authorList>
    </citation>
    <scope>NUCLEOTIDE SEQUENCE [LARGE SCALE GENOMIC DNA]</scope>
    <source>
        <strain evidence="4 5">Gsoil1550</strain>
    </source>
</reference>
<dbReference type="InterPro" id="IPR050595">
    <property type="entry name" value="Bact_response_regulator"/>
</dbReference>
<accession>A0A5B8VCT6</accession>
<feature type="modified residue" description="4-aspartylphosphate" evidence="2">
    <location>
        <position position="52"/>
    </location>
</feature>
<keyword evidence="5" id="KW-1185">Reference proteome</keyword>
<dbReference type="InterPro" id="IPR011006">
    <property type="entry name" value="CheY-like_superfamily"/>
</dbReference>
<proteinExistence type="predicted"/>
<sequence>MSRKKVYIADDDPDILEVLTIILEGRGYEVMTSPDGRSLQTLQEFPDLIFLDIRMSGSDGSEICRMLKSRTETASIPVVLISANRNLHEIGESCGADAVIPKPFDIKDIVNAAGKYTMSVK</sequence>
<evidence type="ECO:0000259" key="3">
    <source>
        <dbReference type="PROSITE" id="PS50110"/>
    </source>
</evidence>
<evidence type="ECO:0000256" key="2">
    <source>
        <dbReference type="PROSITE-ProRule" id="PRU00169"/>
    </source>
</evidence>
<dbReference type="Proteomes" id="UP000321533">
    <property type="component" value="Chromosome"/>
</dbReference>
<dbReference type="OrthoDB" id="9789181at2"/>
<dbReference type="SMART" id="SM00448">
    <property type="entry name" value="REC"/>
    <property type="match status" value="1"/>
</dbReference>
<dbReference type="Gene3D" id="3.40.50.2300">
    <property type="match status" value="1"/>
</dbReference>
<dbReference type="KEGG" id="pgin:FRZ67_16415"/>
<dbReference type="SUPFAM" id="SSF52172">
    <property type="entry name" value="CheY-like"/>
    <property type="match status" value="1"/>
</dbReference>
<feature type="domain" description="Response regulatory" evidence="3">
    <location>
        <begin position="5"/>
        <end position="117"/>
    </location>
</feature>
<keyword evidence="1 2" id="KW-0597">Phosphoprotein</keyword>
<evidence type="ECO:0000256" key="1">
    <source>
        <dbReference type="ARBA" id="ARBA00022553"/>
    </source>
</evidence>
<dbReference type="GO" id="GO:0000160">
    <property type="term" value="P:phosphorelay signal transduction system"/>
    <property type="evidence" value="ECO:0007669"/>
    <property type="project" value="InterPro"/>
</dbReference>
<dbReference type="PANTHER" id="PTHR44591">
    <property type="entry name" value="STRESS RESPONSE REGULATOR PROTEIN 1"/>
    <property type="match status" value="1"/>
</dbReference>
<dbReference type="PANTHER" id="PTHR44591:SF3">
    <property type="entry name" value="RESPONSE REGULATORY DOMAIN-CONTAINING PROTEIN"/>
    <property type="match status" value="1"/>
</dbReference>